<evidence type="ECO:0000313" key="2">
    <source>
        <dbReference type="Proteomes" id="UP001056120"/>
    </source>
</evidence>
<organism evidence="1 2">
    <name type="scientific">Smallanthus sonchifolius</name>
    <dbReference type="NCBI Taxonomy" id="185202"/>
    <lineage>
        <taxon>Eukaryota</taxon>
        <taxon>Viridiplantae</taxon>
        <taxon>Streptophyta</taxon>
        <taxon>Embryophyta</taxon>
        <taxon>Tracheophyta</taxon>
        <taxon>Spermatophyta</taxon>
        <taxon>Magnoliopsida</taxon>
        <taxon>eudicotyledons</taxon>
        <taxon>Gunneridae</taxon>
        <taxon>Pentapetalae</taxon>
        <taxon>asterids</taxon>
        <taxon>campanulids</taxon>
        <taxon>Asterales</taxon>
        <taxon>Asteraceae</taxon>
        <taxon>Asteroideae</taxon>
        <taxon>Heliantheae alliance</taxon>
        <taxon>Millerieae</taxon>
        <taxon>Smallanthus</taxon>
    </lineage>
</organism>
<accession>A0ACB9HQA1</accession>
<comment type="caution">
    <text evidence="1">The sequence shown here is derived from an EMBL/GenBank/DDBJ whole genome shotgun (WGS) entry which is preliminary data.</text>
</comment>
<name>A0ACB9HQA1_9ASTR</name>
<keyword evidence="2" id="KW-1185">Reference proteome</keyword>
<dbReference type="Proteomes" id="UP001056120">
    <property type="component" value="Linkage Group LG11"/>
</dbReference>
<gene>
    <name evidence="1" type="ORF">L1987_32868</name>
</gene>
<evidence type="ECO:0000313" key="1">
    <source>
        <dbReference type="EMBL" id="KAI3797608.1"/>
    </source>
</evidence>
<reference evidence="2" key="1">
    <citation type="journal article" date="2022" name="Mol. Ecol. Resour.">
        <title>The genomes of chicory, endive, great burdock and yacon provide insights into Asteraceae palaeo-polyploidization history and plant inulin production.</title>
        <authorList>
            <person name="Fan W."/>
            <person name="Wang S."/>
            <person name="Wang H."/>
            <person name="Wang A."/>
            <person name="Jiang F."/>
            <person name="Liu H."/>
            <person name="Zhao H."/>
            <person name="Xu D."/>
            <person name="Zhang Y."/>
        </authorList>
    </citation>
    <scope>NUCLEOTIDE SEQUENCE [LARGE SCALE GENOMIC DNA]</scope>
    <source>
        <strain evidence="2">cv. Yunnan</strain>
    </source>
</reference>
<reference evidence="1 2" key="2">
    <citation type="journal article" date="2022" name="Mol. Ecol. Resour.">
        <title>The genomes of chicory, endive, great burdock and yacon provide insights into Asteraceae paleo-polyploidization history and plant inulin production.</title>
        <authorList>
            <person name="Fan W."/>
            <person name="Wang S."/>
            <person name="Wang H."/>
            <person name="Wang A."/>
            <person name="Jiang F."/>
            <person name="Liu H."/>
            <person name="Zhao H."/>
            <person name="Xu D."/>
            <person name="Zhang Y."/>
        </authorList>
    </citation>
    <scope>NUCLEOTIDE SEQUENCE [LARGE SCALE GENOMIC DNA]</scope>
    <source>
        <strain evidence="2">cv. Yunnan</strain>
        <tissue evidence="1">Leaves</tissue>
    </source>
</reference>
<dbReference type="EMBL" id="CM042028">
    <property type="protein sequence ID" value="KAI3797608.1"/>
    <property type="molecule type" value="Genomic_DNA"/>
</dbReference>
<protein>
    <submittedName>
        <fullName evidence="1">Uncharacterized protein</fullName>
    </submittedName>
</protein>
<sequence length="80" mass="8634">MPPRGRGRPRGAGNANPGNINPGNVNLGNALGNDNAGNAVNARRNEANANFNRENNQGGIKRECTYDDFMNCKPKDFYGK</sequence>
<proteinExistence type="predicted"/>